<dbReference type="Proteomes" id="UP000005439">
    <property type="component" value="Chromosome"/>
</dbReference>
<name>G8TYG5_SULAD</name>
<dbReference type="InterPro" id="IPR052345">
    <property type="entry name" value="Rad_response_metalloprotease"/>
</dbReference>
<accession>G8TYG5</accession>
<reference evidence="3" key="1">
    <citation type="submission" date="2011-12" db="EMBL/GenBank/DDBJ databases">
        <title>The complete genome of chromosome of Sulfobacillus acidophilus DSM 10332.</title>
        <authorList>
            <person name="Lucas S."/>
            <person name="Han J."/>
            <person name="Lapidus A."/>
            <person name="Bruce D."/>
            <person name="Goodwin L."/>
            <person name="Pitluck S."/>
            <person name="Peters L."/>
            <person name="Kyrpides N."/>
            <person name="Mavromatis K."/>
            <person name="Ivanova N."/>
            <person name="Mikhailova N."/>
            <person name="Chertkov O."/>
            <person name="Saunders E."/>
            <person name="Detter J.C."/>
            <person name="Tapia R."/>
            <person name="Han C."/>
            <person name="Land M."/>
            <person name="Hauser L."/>
            <person name="Markowitz V."/>
            <person name="Cheng J.-F."/>
            <person name="Hugenholtz P."/>
            <person name="Woyke T."/>
            <person name="Wu D."/>
            <person name="Pukall R."/>
            <person name="Gehrich-Schroeter G."/>
            <person name="Schneider S."/>
            <person name="Klenk H.-P."/>
            <person name="Eisen J.A."/>
        </authorList>
    </citation>
    <scope>NUCLEOTIDE SEQUENCE [LARGE SCALE GENOMIC DNA]</scope>
    <source>
        <strain evidence="3">ATCC 700253 / DSM 10332 / NAL</strain>
    </source>
</reference>
<protein>
    <recommendedName>
        <fullName evidence="1">IrrE N-terminal-like domain-containing protein</fullName>
    </recommendedName>
</protein>
<proteinExistence type="predicted"/>
<dbReference type="PANTHER" id="PTHR43236">
    <property type="entry name" value="ANTITOXIN HIGA1"/>
    <property type="match status" value="1"/>
</dbReference>
<dbReference type="Gene3D" id="1.10.10.2910">
    <property type="match status" value="1"/>
</dbReference>
<organism evidence="2 3">
    <name type="scientific">Sulfobacillus acidophilus (strain ATCC 700253 / DSM 10332 / NAL)</name>
    <dbReference type="NCBI Taxonomy" id="679936"/>
    <lineage>
        <taxon>Bacteria</taxon>
        <taxon>Bacillati</taxon>
        <taxon>Bacillota</taxon>
        <taxon>Clostridia</taxon>
        <taxon>Eubacteriales</taxon>
        <taxon>Clostridiales Family XVII. Incertae Sedis</taxon>
        <taxon>Sulfobacillus</taxon>
    </lineage>
</organism>
<dbReference type="EMBL" id="CP003179">
    <property type="protein sequence ID" value="AEW06226.1"/>
    <property type="molecule type" value="Genomic_DNA"/>
</dbReference>
<dbReference type="KEGG" id="sap:Sulac_2765"/>
<reference evidence="2 3" key="2">
    <citation type="journal article" date="2012" name="Stand. Genomic Sci.">
        <title>Complete genome sequence of the moderately thermophilic mineral-sulfide-oxidizing firmicute Sulfobacillus acidophilus type strain (NAL(T)).</title>
        <authorList>
            <person name="Anderson I."/>
            <person name="Chertkov O."/>
            <person name="Chen A."/>
            <person name="Saunders E."/>
            <person name="Lapidus A."/>
            <person name="Nolan M."/>
            <person name="Lucas S."/>
            <person name="Hammon N."/>
            <person name="Deshpande S."/>
            <person name="Cheng J.F."/>
            <person name="Han C."/>
            <person name="Tapia R."/>
            <person name="Goodwin L.A."/>
            <person name="Pitluck S."/>
            <person name="Liolios K."/>
            <person name="Pagani I."/>
            <person name="Ivanova N."/>
            <person name="Mikhailova N."/>
            <person name="Pati A."/>
            <person name="Palaniappan K."/>
            <person name="Land M."/>
            <person name="Pan C."/>
            <person name="Rohde M."/>
            <person name="Pukall R."/>
            <person name="Goker M."/>
            <person name="Detter J.C."/>
            <person name="Woyke T."/>
            <person name="Bristow J."/>
            <person name="Eisen J.A."/>
            <person name="Markowitz V."/>
            <person name="Hugenholtz P."/>
            <person name="Kyrpides N.C."/>
            <person name="Klenk H.P."/>
            <person name="Mavromatis K."/>
        </authorList>
    </citation>
    <scope>NUCLEOTIDE SEQUENCE [LARGE SCALE GENOMIC DNA]</scope>
    <source>
        <strain evidence="3">ATCC 700253 / DSM 10332 / NAL</strain>
    </source>
</reference>
<sequence length="381" mass="43052">MGVELTVNPDRLIWAITRSGKDTESLAESLPHIHEWLSGARRPTMAQLRLLAQKTSTPLGFFFLMEPPKNEDLPIPYYRTMVVGSPVKPSLDLMDTLKSMRLRQQWMREFLTSEGAEPIGFVGRARRDMPISAIVEILRDALGLTVDWAAKEPNWESSLHKLVIAAERAGILVVVNGIVGFNSHRPLDPEEFRGFALVDNYAPLIFINGKDSKAAQMFTIAHELAHIVLQQSAIFDLRNMQASEEPTEQLCNQVAAEFLVPSERLRKHFNVTIPLHILARRFKVSELVIARRALDLGLIKRDQFFEFYKAYRSRESVGRKESGGNFLSTARYRIGLPFSHAIIQAVREGTTLYSEAYHLTGLKGETFEKYAKFVANLGKDG</sequence>
<dbReference type="HOGENOM" id="CLU_057454_1_0_9"/>
<dbReference type="PANTHER" id="PTHR43236:SF2">
    <property type="entry name" value="BLL0069 PROTEIN"/>
    <property type="match status" value="1"/>
</dbReference>
<gene>
    <name evidence="2" type="ordered locus">Sulac_2765</name>
</gene>
<dbReference type="AlphaFoldDB" id="G8TYG5"/>
<feature type="domain" description="IrrE N-terminal-like" evidence="1">
    <location>
        <begin position="167"/>
        <end position="293"/>
    </location>
</feature>
<keyword evidence="3" id="KW-1185">Reference proteome</keyword>
<dbReference type="PATRIC" id="fig|679936.5.peg.2859"/>
<dbReference type="Pfam" id="PF06114">
    <property type="entry name" value="Peptidase_M78"/>
    <property type="match status" value="1"/>
</dbReference>
<evidence type="ECO:0000313" key="2">
    <source>
        <dbReference type="EMBL" id="AEW06226.1"/>
    </source>
</evidence>
<evidence type="ECO:0000259" key="1">
    <source>
        <dbReference type="Pfam" id="PF06114"/>
    </source>
</evidence>
<evidence type="ECO:0000313" key="3">
    <source>
        <dbReference type="Proteomes" id="UP000005439"/>
    </source>
</evidence>
<dbReference type="InterPro" id="IPR010359">
    <property type="entry name" value="IrrE_HExxH"/>
</dbReference>